<evidence type="ECO:0000256" key="2">
    <source>
        <dbReference type="ARBA" id="ARBA00010617"/>
    </source>
</evidence>
<dbReference type="InParanoid" id="S8EJC1"/>
<dbReference type="PROSITE" id="PS00086">
    <property type="entry name" value="CYTOCHROME_P450"/>
    <property type="match status" value="1"/>
</dbReference>
<dbReference type="GO" id="GO:0005506">
    <property type="term" value="F:iron ion binding"/>
    <property type="evidence" value="ECO:0007669"/>
    <property type="project" value="InterPro"/>
</dbReference>
<dbReference type="InterPro" id="IPR036396">
    <property type="entry name" value="Cyt_P450_sf"/>
</dbReference>
<evidence type="ECO:0000313" key="8">
    <source>
        <dbReference type="EMBL" id="EPT03414.1"/>
    </source>
</evidence>
<keyword evidence="4 7" id="KW-0560">Oxidoreductase</keyword>
<dbReference type="Proteomes" id="UP000015241">
    <property type="component" value="Unassembled WGS sequence"/>
</dbReference>
<dbReference type="GO" id="GO:0016705">
    <property type="term" value="F:oxidoreductase activity, acting on paired donors, with incorporation or reduction of molecular oxygen"/>
    <property type="evidence" value="ECO:0007669"/>
    <property type="project" value="InterPro"/>
</dbReference>
<dbReference type="PANTHER" id="PTHR46206">
    <property type="entry name" value="CYTOCHROME P450"/>
    <property type="match status" value="1"/>
</dbReference>
<evidence type="ECO:0000256" key="6">
    <source>
        <dbReference type="PIRSR" id="PIRSR602401-1"/>
    </source>
</evidence>
<evidence type="ECO:0000313" key="9">
    <source>
        <dbReference type="Proteomes" id="UP000015241"/>
    </source>
</evidence>
<dbReference type="CDD" id="cd11041">
    <property type="entry name" value="CYP503A1-like"/>
    <property type="match status" value="1"/>
</dbReference>
<dbReference type="InterPro" id="IPR002401">
    <property type="entry name" value="Cyt_P450_E_grp-I"/>
</dbReference>
<keyword evidence="7" id="KW-0503">Monooxygenase</keyword>
<name>S8EJC1_FOMSC</name>
<dbReference type="SUPFAM" id="SSF48264">
    <property type="entry name" value="Cytochrome P450"/>
    <property type="match status" value="1"/>
</dbReference>
<evidence type="ECO:0000256" key="5">
    <source>
        <dbReference type="ARBA" id="ARBA00023004"/>
    </source>
</evidence>
<keyword evidence="3 6" id="KW-0479">Metal-binding</keyword>
<accession>S8EJC1</accession>
<dbReference type="AlphaFoldDB" id="S8EJC1"/>
<evidence type="ECO:0008006" key="10">
    <source>
        <dbReference type="Google" id="ProtNLM"/>
    </source>
</evidence>
<dbReference type="Gene3D" id="1.10.630.10">
    <property type="entry name" value="Cytochrome P450"/>
    <property type="match status" value="1"/>
</dbReference>
<evidence type="ECO:0000256" key="7">
    <source>
        <dbReference type="RuleBase" id="RU000461"/>
    </source>
</evidence>
<evidence type="ECO:0000256" key="4">
    <source>
        <dbReference type="ARBA" id="ARBA00023002"/>
    </source>
</evidence>
<dbReference type="HOGENOM" id="CLU_022195_0_2_1"/>
<feature type="binding site" description="axial binding residue" evidence="6">
    <location>
        <position position="440"/>
    </location>
    <ligand>
        <name>heme</name>
        <dbReference type="ChEBI" id="CHEBI:30413"/>
    </ligand>
    <ligandPart>
        <name>Fe</name>
        <dbReference type="ChEBI" id="CHEBI:18248"/>
    </ligandPart>
</feature>
<comment type="similarity">
    <text evidence="2 7">Belongs to the cytochrome P450 family.</text>
</comment>
<dbReference type="GO" id="GO:0020037">
    <property type="term" value="F:heme binding"/>
    <property type="evidence" value="ECO:0007669"/>
    <property type="project" value="InterPro"/>
</dbReference>
<keyword evidence="6 7" id="KW-0349">Heme</keyword>
<keyword evidence="9" id="KW-1185">Reference proteome</keyword>
<evidence type="ECO:0000256" key="3">
    <source>
        <dbReference type="ARBA" id="ARBA00022723"/>
    </source>
</evidence>
<dbReference type="PRINTS" id="PR00463">
    <property type="entry name" value="EP450I"/>
</dbReference>
<dbReference type="STRING" id="743788.S8EJC1"/>
<dbReference type="eggNOG" id="KOG0157">
    <property type="taxonomic scope" value="Eukaryota"/>
</dbReference>
<dbReference type="EMBL" id="KE504130">
    <property type="protein sequence ID" value="EPT03414.1"/>
    <property type="molecule type" value="Genomic_DNA"/>
</dbReference>
<protein>
    <recommendedName>
        <fullName evidence="10">Cytochrome P450</fullName>
    </recommendedName>
</protein>
<dbReference type="GO" id="GO:0004497">
    <property type="term" value="F:monooxygenase activity"/>
    <property type="evidence" value="ECO:0007669"/>
    <property type="project" value="UniProtKB-KW"/>
</dbReference>
<dbReference type="Pfam" id="PF00067">
    <property type="entry name" value="p450"/>
    <property type="match status" value="1"/>
</dbReference>
<keyword evidence="5 6" id="KW-0408">Iron</keyword>
<proteinExistence type="inferred from homology"/>
<dbReference type="InterPro" id="IPR017972">
    <property type="entry name" value="Cyt_P450_CS"/>
</dbReference>
<dbReference type="OrthoDB" id="1844152at2759"/>
<comment type="cofactor">
    <cofactor evidence="1 6">
        <name>heme</name>
        <dbReference type="ChEBI" id="CHEBI:30413"/>
    </cofactor>
</comment>
<sequence>MYEREMVYALVLAAPLLLLIRRRMNPLYRIPAVGYSGPILSYWSAIKFFVNAREMLQEGYSKYRGSVFRIPLLDRWVVVVGGAAMNEELRKFPDDQMNFMDAADELVQGKYTIAKEIHENPIHVQVIRGPFTRNLGVLVPEVADEVAVAIDDVIPKTGDEWVSVVAFPAMTRIVCRASNRVFIGLPLCRNPEYLEIVLQYAMDVAKGRFLMTITPILLKPIVGRLLPWSKNALKKFSVLVRPIVDETYRQFDHHGKEWAGKPKNLLTWLTEEAIATGNGPELVVSAVLASNFVAIHTSSISITHALYHLAACPEFVPPLREEVETAIKKHGWSKQAISEMWKLDSFLRESQRFNGTSGVSVIRKAVVDTTLSDGTVIPAGTMLGAAAAATHWDDDNYDDASIFNPFRFSDMREDESERIKHQFVSTSPEYVPFGHGKHACPGRFFAGYELKIITAHILMNYDVKIEGNGTRPLNKWFGAAVIPDPQAKVCFRRRQAILIGNT</sequence>
<organism evidence="8 9">
    <name type="scientific">Fomitopsis schrenkii</name>
    <name type="common">Brown rot fungus</name>
    <dbReference type="NCBI Taxonomy" id="2126942"/>
    <lineage>
        <taxon>Eukaryota</taxon>
        <taxon>Fungi</taxon>
        <taxon>Dikarya</taxon>
        <taxon>Basidiomycota</taxon>
        <taxon>Agaricomycotina</taxon>
        <taxon>Agaricomycetes</taxon>
        <taxon>Polyporales</taxon>
        <taxon>Fomitopsis</taxon>
    </lineage>
</organism>
<reference evidence="8 9" key="1">
    <citation type="journal article" date="2012" name="Science">
        <title>The Paleozoic origin of enzymatic lignin decomposition reconstructed from 31 fungal genomes.</title>
        <authorList>
            <person name="Floudas D."/>
            <person name="Binder M."/>
            <person name="Riley R."/>
            <person name="Barry K."/>
            <person name="Blanchette R.A."/>
            <person name="Henrissat B."/>
            <person name="Martinez A.T."/>
            <person name="Otillar R."/>
            <person name="Spatafora J.W."/>
            <person name="Yadav J.S."/>
            <person name="Aerts A."/>
            <person name="Benoit I."/>
            <person name="Boyd A."/>
            <person name="Carlson A."/>
            <person name="Copeland A."/>
            <person name="Coutinho P.M."/>
            <person name="de Vries R.P."/>
            <person name="Ferreira P."/>
            <person name="Findley K."/>
            <person name="Foster B."/>
            <person name="Gaskell J."/>
            <person name="Glotzer D."/>
            <person name="Gorecki P."/>
            <person name="Heitman J."/>
            <person name="Hesse C."/>
            <person name="Hori C."/>
            <person name="Igarashi K."/>
            <person name="Jurgens J.A."/>
            <person name="Kallen N."/>
            <person name="Kersten P."/>
            <person name="Kohler A."/>
            <person name="Kuees U."/>
            <person name="Kumar T.K.A."/>
            <person name="Kuo A."/>
            <person name="LaButti K."/>
            <person name="Larrondo L.F."/>
            <person name="Lindquist E."/>
            <person name="Ling A."/>
            <person name="Lombard V."/>
            <person name="Lucas S."/>
            <person name="Lundell T."/>
            <person name="Martin R."/>
            <person name="McLaughlin D.J."/>
            <person name="Morgenstern I."/>
            <person name="Morin E."/>
            <person name="Murat C."/>
            <person name="Nagy L.G."/>
            <person name="Nolan M."/>
            <person name="Ohm R.A."/>
            <person name="Patyshakuliyeva A."/>
            <person name="Rokas A."/>
            <person name="Ruiz-Duenas F.J."/>
            <person name="Sabat G."/>
            <person name="Salamov A."/>
            <person name="Samejima M."/>
            <person name="Schmutz J."/>
            <person name="Slot J.C."/>
            <person name="St John F."/>
            <person name="Stenlid J."/>
            <person name="Sun H."/>
            <person name="Sun S."/>
            <person name="Syed K."/>
            <person name="Tsang A."/>
            <person name="Wiebenga A."/>
            <person name="Young D."/>
            <person name="Pisabarro A."/>
            <person name="Eastwood D.C."/>
            <person name="Martin F."/>
            <person name="Cullen D."/>
            <person name="Grigoriev I.V."/>
            <person name="Hibbett D.S."/>
        </authorList>
    </citation>
    <scope>NUCLEOTIDE SEQUENCE</scope>
    <source>
        <strain evidence="9">FP-58527</strain>
    </source>
</reference>
<gene>
    <name evidence="8" type="ORF">FOMPIDRAFT_1116288</name>
</gene>
<dbReference type="InterPro" id="IPR001128">
    <property type="entry name" value="Cyt_P450"/>
</dbReference>
<evidence type="ECO:0000256" key="1">
    <source>
        <dbReference type="ARBA" id="ARBA00001971"/>
    </source>
</evidence>